<dbReference type="InterPro" id="IPR032710">
    <property type="entry name" value="NTF2-like_dom_sf"/>
</dbReference>
<dbReference type="PANTHER" id="PTHR10693:SF67">
    <property type="entry name" value="RRM DOMAIN-CONTAINING PROTEIN"/>
    <property type="match status" value="1"/>
</dbReference>
<dbReference type="Gene3D" id="3.10.450.50">
    <property type="match status" value="1"/>
</dbReference>
<dbReference type="EMBL" id="LR031574">
    <property type="protein sequence ID" value="VDD00978.1"/>
    <property type="molecule type" value="Genomic_DNA"/>
</dbReference>
<dbReference type="InterPro" id="IPR035979">
    <property type="entry name" value="RBD_domain_sf"/>
</dbReference>
<evidence type="ECO:0000259" key="5">
    <source>
        <dbReference type="PROSITE" id="PS50177"/>
    </source>
</evidence>
<reference evidence="6" key="1">
    <citation type="submission" date="2018-11" db="EMBL/GenBank/DDBJ databases">
        <authorList>
            <consortium name="Genoscope - CEA"/>
            <person name="William W."/>
        </authorList>
    </citation>
    <scope>NUCLEOTIDE SEQUENCE</scope>
</reference>
<feature type="region of interest" description="Disordered" evidence="3">
    <location>
        <begin position="340"/>
        <end position="392"/>
    </location>
</feature>
<dbReference type="InterPro" id="IPR039539">
    <property type="entry name" value="Ras_GTPase_bind_prot"/>
</dbReference>
<dbReference type="SUPFAM" id="SSF54928">
    <property type="entry name" value="RNA-binding domain, RBD"/>
    <property type="match status" value="1"/>
</dbReference>
<evidence type="ECO:0000256" key="2">
    <source>
        <dbReference type="PROSITE-ProRule" id="PRU00176"/>
    </source>
</evidence>
<dbReference type="PANTHER" id="PTHR10693">
    <property type="entry name" value="RAS GTPASE-ACTIVATING PROTEIN-BINDING PROTEIN"/>
    <property type="match status" value="1"/>
</dbReference>
<dbReference type="InterPro" id="IPR000504">
    <property type="entry name" value="RRM_dom"/>
</dbReference>
<dbReference type="GO" id="GO:0003723">
    <property type="term" value="F:RNA binding"/>
    <property type="evidence" value="ECO:0007669"/>
    <property type="project" value="UniProtKB-UniRule"/>
</dbReference>
<evidence type="ECO:0008006" key="7">
    <source>
        <dbReference type="Google" id="ProtNLM"/>
    </source>
</evidence>
<dbReference type="Gene3D" id="3.30.70.330">
    <property type="match status" value="1"/>
</dbReference>
<sequence>MAAEGGALDARKASEAFVEKYYHTVGTMTHAAHTFYADDCIVTRPGPDGTTMSFSSLEDIKKHYLSSYYDGTTFDVVSVDSQSSLGDGVFIMVIGFLTGKDNLKRKFSQAFYLARPNGVYAVVNDIHRFVDEESSTTRALPVVESVPEVTKPVEEIKNTAQVHKTTKKKSVKAAEGKKVVTPEKAVTAQKPKEPVAETSATPALDGAKISYASMVLSMSRNAAPVQVKAAPVQKPSTVAQPKPHVSPAPEKKSEQKMVDEPGTSIFVSNLPMDARPPQVYELFKGFGAIKENGVQIRSSRFSGSCFAFVSFESVASVKSVLKAAKNNQFKLGEHKLRVKEKQVEYNSSRKPSGGRSEGGSMSQSGSVDGRKTPAGSVDGSKTENVSVGGEEDDGFKVVRSRRNRSRSIGKYPLGISFGSFIAVASSRSVNMYVGLLTLVSSGKYPMMLTYSCKLETRY</sequence>
<gene>
    <name evidence="6" type="ORF">BRAA07T30795Z</name>
</gene>
<keyword evidence="1 2" id="KW-0694">RNA-binding</keyword>
<dbReference type="InterPro" id="IPR012677">
    <property type="entry name" value="Nucleotide-bd_a/b_plait_sf"/>
</dbReference>
<protein>
    <recommendedName>
        <fullName evidence="7">RRM domain-containing protein</fullName>
    </recommendedName>
</protein>
<feature type="region of interest" description="Disordered" evidence="3">
    <location>
        <begin position="232"/>
        <end position="257"/>
    </location>
</feature>
<evidence type="ECO:0000256" key="3">
    <source>
        <dbReference type="SAM" id="MobiDB-lite"/>
    </source>
</evidence>
<dbReference type="GO" id="GO:0005737">
    <property type="term" value="C:cytoplasm"/>
    <property type="evidence" value="ECO:0007669"/>
    <property type="project" value="UniProtKB-ARBA"/>
</dbReference>
<organism evidence="6">
    <name type="scientific">Brassica campestris</name>
    <name type="common">Field mustard</name>
    <dbReference type="NCBI Taxonomy" id="3711"/>
    <lineage>
        <taxon>Eukaryota</taxon>
        <taxon>Viridiplantae</taxon>
        <taxon>Streptophyta</taxon>
        <taxon>Embryophyta</taxon>
        <taxon>Tracheophyta</taxon>
        <taxon>Spermatophyta</taxon>
        <taxon>Magnoliopsida</taxon>
        <taxon>eudicotyledons</taxon>
        <taxon>Gunneridae</taxon>
        <taxon>Pentapetalae</taxon>
        <taxon>rosids</taxon>
        <taxon>malvids</taxon>
        <taxon>Brassicales</taxon>
        <taxon>Brassicaceae</taxon>
        <taxon>Brassiceae</taxon>
        <taxon>Brassica</taxon>
    </lineage>
</organism>
<accession>A0A3P6BD74</accession>
<dbReference type="AlphaFoldDB" id="A0A3P6BD74"/>
<dbReference type="SMART" id="SM00360">
    <property type="entry name" value="RRM"/>
    <property type="match status" value="1"/>
</dbReference>
<evidence type="ECO:0000256" key="1">
    <source>
        <dbReference type="ARBA" id="ARBA00022884"/>
    </source>
</evidence>
<proteinExistence type="predicted"/>
<dbReference type="Pfam" id="PF02136">
    <property type="entry name" value="NTF2"/>
    <property type="match status" value="1"/>
</dbReference>
<dbReference type="SUPFAM" id="SSF54427">
    <property type="entry name" value="NTF2-like"/>
    <property type="match status" value="1"/>
</dbReference>
<dbReference type="CDD" id="cd00590">
    <property type="entry name" value="RRM_SF"/>
    <property type="match status" value="1"/>
</dbReference>
<feature type="compositionally biased region" description="Basic and acidic residues" evidence="3">
    <location>
        <begin position="172"/>
        <end position="181"/>
    </location>
</feature>
<dbReference type="InterPro" id="IPR018222">
    <property type="entry name" value="Nuclear_transport_factor_2_euk"/>
</dbReference>
<dbReference type="Pfam" id="PF00076">
    <property type="entry name" value="RRM_1"/>
    <property type="match status" value="1"/>
</dbReference>
<feature type="domain" description="RRM" evidence="4">
    <location>
        <begin position="263"/>
        <end position="343"/>
    </location>
</feature>
<dbReference type="InterPro" id="IPR002075">
    <property type="entry name" value="NTF2_dom"/>
</dbReference>
<dbReference type="PROSITE" id="PS50177">
    <property type="entry name" value="NTF2_DOMAIN"/>
    <property type="match status" value="1"/>
</dbReference>
<dbReference type="PROSITE" id="PS50102">
    <property type="entry name" value="RRM"/>
    <property type="match status" value="1"/>
</dbReference>
<name>A0A3P6BD74_BRACM</name>
<evidence type="ECO:0000313" key="6">
    <source>
        <dbReference type="EMBL" id="VDD00978.1"/>
    </source>
</evidence>
<feature type="region of interest" description="Disordered" evidence="3">
    <location>
        <begin position="167"/>
        <end position="199"/>
    </location>
</feature>
<dbReference type="CDD" id="cd00780">
    <property type="entry name" value="NTF2"/>
    <property type="match status" value="1"/>
</dbReference>
<feature type="domain" description="NTF2" evidence="5">
    <location>
        <begin position="13"/>
        <end position="129"/>
    </location>
</feature>
<evidence type="ECO:0000259" key="4">
    <source>
        <dbReference type="PROSITE" id="PS50102"/>
    </source>
</evidence>